<dbReference type="GO" id="GO:0006508">
    <property type="term" value="P:proteolysis"/>
    <property type="evidence" value="ECO:0007669"/>
    <property type="project" value="UniProtKB-KW"/>
</dbReference>
<dbReference type="GO" id="GO:0008233">
    <property type="term" value="F:peptidase activity"/>
    <property type="evidence" value="ECO:0007669"/>
    <property type="project" value="UniProtKB-KW"/>
</dbReference>
<protein>
    <submittedName>
        <fullName evidence="5">Succinyl-diaminopimelate desuccinylase</fullName>
    </submittedName>
</protein>
<reference evidence="6" key="1">
    <citation type="submission" date="2020-05" db="EMBL/GenBank/DDBJ databases">
        <title>Frigoriglobus tundricola gen. nov., sp. nov., a psychrotolerant cellulolytic planctomycete of the family Gemmataceae with two divergent copies of 16S rRNA gene.</title>
        <authorList>
            <person name="Kulichevskaya I.S."/>
            <person name="Ivanova A.A."/>
            <person name="Naumoff D.G."/>
            <person name="Beletsky A.V."/>
            <person name="Rijpstra W.I.C."/>
            <person name="Sinninghe Damste J.S."/>
            <person name="Mardanov A.V."/>
            <person name="Ravin N.V."/>
            <person name="Dedysh S.N."/>
        </authorList>
    </citation>
    <scope>NUCLEOTIDE SEQUENCE [LARGE SCALE GENOMIC DNA]</scope>
    <source>
        <strain evidence="6">PL17</strain>
    </source>
</reference>
<name>A0A6M5Z455_9BACT</name>
<evidence type="ECO:0000313" key="5">
    <source>
        <dbReference type="EMBL" id="QJX00557.1"/>
    </source>
</evidence>
<proteinExistence type="predicted"/>
<keyword evidence="2" id="KW-0479">Metal-binding</keyword>
<feature type="domain" description="Peptidase M20 dimerisation" evidence="4">
    <location>
        <begin position="196"/>
        <end position="356"/>
    </location>
</feature>
<keyword evidence="1" id="KW-0645">Protease</keyword>
<evidence type="ECO:0000256" key="2">
    <source>
        <dbReference type="ARBA" id="ARBA00022723"/>
    </source>
</evidence>
<dbReference type="InterPro" id="IPR051458">
    <property type="entry name" value="Cyt/Met_Dipeptidase"/>
</dbReference>
<evidence type="ECO:0000259" key="4">
    <source>
        <dbReference type="Pfam" id="PF07687"/>
    </source>
</evidence>
<keyword evidence="3" id="KW-0378">Hydrolase</keyword>
<accession>A0A6M5Z455</accession>
<dbReference type="KEGG" id="ftj:FTUN_8187"/>
<dbReference type="GO" id="GO:0046872">
    <property type="term" value="F:metal ion binding"/>
    <property type="evidence" value="ECO:0007669"/>
    <property type="project" value="UniProtKB-KW"/>
</dbReference>
<dbReference type="Gene3D" id="3.30.70.360">
    <property type="match status" value="1"/>
</dbReference>
<dbReference type="InterPro" id="IPR011650">
    <property type="entry name" value="Peptidase_M20_dimer"/>
</dbReference>
<dbReference type="RefSeq" id="WP_171475274.1">
    <property type="nucleotide sequence ID" value="NZ_CP053452.2"/>
</dbReference>
<evidence type="ECO:0000313" key="6">
    <source>
        <dbReference type="Proteomes" id="UP000503447"/>
    </source>
</evidence>
<dbReference type="Pfam" id="PF01546">
    <property type="entry name" value="Peptidase_M20"/>
    <property type="match status" value="1"/>
</dbReference>
<dbReference type="Gene3D" id="3.40.630.10">
    <property type="entry name" value="Zn peptidases"/>
    <property type="match status" value="1"/>
</dbReference>
<dbReference type="NCBIfam" id="NF005914">
    <property type="entry name" value="PRK07907.1"/>
    <property type="match status" value="1"/>
</dbReference>
<gene>
    <name evidence="5" type="ORF">FTUN_8187</name>
</gene>
<dbReference type="Pfam" id="PF07687">
    <property type="entry name" value="M20_dimer"/>
    <property type="match status" value="1"/>
</dbReference>
<dbReference type="Proteomes" id="UP000503447">
    <property type="component" value="Chromosome"/>
</dbReference>
<keyword evidence="6" id="KW-1185">Reference proteome</keyword>
<organism evidence="5 6">
    <name type="scientific">Frigoriglobus tundricola</name>
    <dbReference type="NCBI Taxonomy" id="2774151"/>
    <lineage>
        <taxon>Bacteria</taxon>
        <taxon>Pseudomonadati</taxon>
        <taxon>Planctomycetota</taxon>
        <taxon>Planctomycetia</taxon>
        <taxon>Gemmatales</taxon>
        <taxon>Gemmataceae</taxon>
        <taxon>Frigoriglobus</taxon>
    </lineage>
</organism>
<sequence>MQAAAHDWLTRNHEEIIHGLAELVAIESISTDGEHNPEIDRTAKLTCDQMRAAGLHNVDILRVGQSLPYAYGEWLEAPGKPTVFLYAHHDVQPVNFVEQWLSDPWKLTRRDGRLYARGSADDKGAISAQLAAIAAYRKTGNALPVNIKMLVEGEEEIGSKNLLKFFETHRDRLKSDVIVVCDTENIEVGVPSITYSLRGLVAVKVEVTTARIPCHSGMGGGALPDAAIALNAILGRLYWDNGPLPIPGYYDQVRPLTDKERTAFSKLPFDDTKFRETLGVVPGARAATETGYNTYGQTWRRPAITVIAQEASSIKGASNQVLPKASAIVSCRIVPDQKPEHVLEKLTAFLTANPPWGCEVSVTPAGPSVDWWMTDPNGPAFEAALAAMRNGFDRDPVGIGSGGTIGFVGPLTQLFGGAPALLLGIEDPASNAHAPNESLHEGDFKKLMSSLVGLFDNLGKLTPGSVK</sequence>
<dbReference type="SUPFAM" id="SSF53187">
    <property type="entry name" value="Zn-dependent exopeptidases"/>
    <property type="match status" value="1"/>
</dbReference>
<evidence type="ECO:0000256" key="1">
    <source>
        <dbReference type="ARBA" id="ARBA00022670"/>
    </source>
</evidence>
<dbReference type="PANTHER" id="PTHR43270">
    <property type="entry name" value="BETA-ALA-HIS DIPEPTIDASE"/>
    <property type="match status" value="1"/>
</dbReference>
<dbReference type="InterPro" id="IPR002933">
    <property type="entry name" value="Peptidase_M20"/>
</dbReference>
<evidence type="ECO:0000256" key="3">
    <source>
        <dbReference type="ARBA" id="ARBA00022801"/>
    </source>
</evidence>
<dbReference type="EMBL" id="CP053452">
    <property type="protein sequence ID" value="QJX00557.1"/>
    <property type="molecule type" value="Genomic_DNA"/>
</dbReference>
<dbReference type="AlphaFoldDB" id="A0A6M5Z455"/>
<dbReference type="PANTHER" id="PTHR43270:SF12">
    <property type="entry name" value="SUCCINYL-DIAMINOPIMELATE DESUCCINYLASE"/>
    <property type="match status" value="1"/>
</dbReference>